<dbReference type="STRING" id="1071382.H2ANC5"/>
<keyword evidence="7" id="KW-0653">Protein transport</keyword>
<keyword evidence="6" id="KW-0931">ER-Golgi transport</keyword>
<keyword evidence="4 11" id="KW-0812">Transmembrane</keyword>
<evidence type="ECO:0000256" key="11">
    <source>
        <dbReference type="SAM" id="Phobius"/>
    </source>
</evidence>
<dbReference type="HOGENOM" id="CLU_093583_0_0_1"/>
<dbReference type="CDD" id="cd15860">
    <property type="entry name" value="SNARE_USE1"/>
    <property type="match status" value="1"/>
</dbReference>
<evidence type="ECO:0000313" key="12">
    <source>
        <dbReference type="EMBL" id="CCF55875.1"/>
    </source>
</evidence>
<evidence type="ECO:0000256" key="9">
    <source>
        <dbReference type="ARBA" id="ARBA00023136"/>
    </source>
</evidence>
<dbReference type="Pfam" id="PF09753">
    <property type="entry name" value="Use1"/>
    <property type="match status" value="1"/>
</dbReference>
<evidence type="ECO:0000313" key="13">
    <source>
        <dbReference type="Proteomes" id="UP000005220"/>
    </source>
</evidence>
<evidence type="ECO:0000256" key="5">
    <source>
        <dbReference type="ARBA" id="ARBA00022824"/>
    </source>
</evidence>
<dbReference type="GO" id="GO:0006890">
    <property type="term" value="P:retrograde vesicle-mediated transport, Golgi to endoplasmic reticulum"/>
    <property type="evidence" value="ECO:0007669"/>
    <property type="project" value="EnsemblFungi"/>
</dbReference>
<comment type="subcellular location">
    <subcellularLocation>
        <location evidence="1">Endoplasmic reticulum membrane</location>
        <topology evidence="1">Single-pass type IV membrane protein</topology>
    </subcellularLocation>
</comment>
<dbReference type="GO" id="GO:0098554">
    <property type="term" value="C:cytoplasmic side of endoplasmic reticulum membrane"/>
    <property type="evidence" value="ECO:0007669"/>
    <property type="project" value="EnsemblFungi"/>
</dbReference>
<dbReference type="KEGG" id="kaf:KAFR_0A04400"/>
<feature type="region of interest" description="Disordered" evidence="10">
    <location>
        <begin position="93"/>
        <end position="120"/>
    </location>
</feature>
<gene>
    <name evidence="12" type="primary">KAFR0A04400</name>
    <name evidence="12" type="ORF">KAFR_0A04400</name>
</gene>
<proteinExistence type="inferred from homology"/>
<keyword evidence="13" id="KW-1185">Reference proteome</keyword>
<dbReference type="Proteomes" id="UP000005220">
    <property type="component" value="Chromosome 1"/>
</dbReference>
<dbReference type="GO" id="GO:0015031">
    <property type="term" value="P:protein transport"/>
    <property type="evidence" value="ECO:0007669"/>
    <property type="project" value="UniProtKB-KW"/>
</dbReference>
<dbReference type="GeneID" id="13882177"/>
<dbReference type="PANTHER" id="PTHR13050:SF7">
    <property type="entry name" value="VESICLE TRANSPORT PROTEIN USE1"/>
    <property type="match status" value="1"/>
</dbReference>
<keyword evidence="3" id="KW-0813">Transport</keyword>
<evidence type="ECO:0000256" key="2">
    <source>
        <dbReference type="ARBA" id="ARBA00007891"/>
    </source>
</evidence>
<evidence type="ECO:0000256" key="3">
    <source>
        <dbReference type="ARBA" id="ARBA00022448"/>
    </source>
</evidence>
<accession>H2ANC5</accession>
<name>H2ANC5_KAZAF</name>
<keyword evidence="5" id="KW-0256">Endoplasmic reticulum</keyword>
<dbReference type="GO" id="GO:0005484">
    <property type="term" value="F:SNAP receptor activity"/>
    <property type="evidence" value="ECO:0007669"/>
    <property type="project" value="EnsemblFungi"/>
</dbReference>
<dbReference type="RefSeq" id="XP_003955010.1">
    <property type="nucleotide sequence ID" value="XM_003954961.1"/>
</dbReference>
<organism evidence="12 13">
    <name type="scientific">Kazachstania africana (strain ATCC 22294 / BCRC 22015 / CBS 2517 / CECT 1963 / NBRC 1671 / NRRL Y-8276)</name>
    <name type="common">Yeast</name>
    <name type="synonym">Kluyveromyces africanus</name>
    <dbReference type="NCBI Taxonomy" id="1071382"/>
    <lineage>
        <taxon>Eukaryota</taxon>
        <taxon>Fungi</taxon>
        <taxon>Dikarya</taxon>
        <taxon>Ascomycota</taxon>
        <taxon>Saccharomycotina</taxon>
        <taxon>Saccharomycetes</taxon>
        <taxon>Saccharomycetales</taxon>
        <taxon>Saccharomycetaceae</taxon>
        <taxon>Kazachstania</taxon>
    </lineage>
</organism>
<sequence>MAETLKDKIVDDFESADDSFLSYLLAKKQTVNIDKIRLNTIRESLSHNGSAELDANGDMFRSLEFEMRKRSHIFLQTSNEQYRQLQEQMKKRRYSVDFDSPPEEIENIPETSMEESVEEDDLTELRKRLLTKSAGSETGGNDNIDKQLQEHDNIQSDLMNDMVKLVSNLKDGAVAFQNALEEDEKILNAAEIGIHVASNGIKDMSGRLQKYDKKKLSLWFYLCSMIFMVLGLIVTFVIVRLFPAL</sequence>
<keyword evidence="8 11" id="KW-1133">Transmembrane helix</keyword>
<feature type="transmembrane region" description="Helical" evidence="11">
    <location>
        <begin position="218"/>
        <end position="242"/>
    </location>
</feature>
<dbReference type="GO" id="GO:0031201">
    <property type="term" value="C:SNARE complex"/>
    <property type="evidence" value="ECO:0007669"/>
    <property type="project" value="EnsemblFungi"/>
</dbReference>
<evidence type="ECO:0000256" key="7">
    <source>
        <dbReference type="ARBA" id="ARBA00022927"/>
    </source>
</evidence>
<evidence type="ECO:0000256" key="8">
    <source>
        <dbReference type="ARBA" id="ARBA00022989"/>
    </source>
</evidence>
<evidence type="ECO:0000256" key="4">
    <source>
        <dbReference type="ARBA" id="ARBA00022692"/>
    </source>
</evidence>
<dbReference type="EMBL" id="HE650821">
    <property type="protein sequence ID" value="CCF55875.1"/>
    <property type="molecule type" value="Genomic_DNA"/>
</dbReference>
<dbReference type="AlphaFoldDB" id="H2ANC5"/>
<dbReference type="InParanoid" id="H2ANC5"/>
<dbReference type="InterPro" id="IPR019150">
    <property type="entry name" value="Vesicle_transport_protein_Use1"/>
</dbReference>
<reference evidence="12 13" key="1">
    <citation type="journal article" date="2011" name="Proc. Natl. Acad. Sci. U.S.A.">
        <title>Evolutionary erosion of yeast sex chromosomes by mating-type switching accidents.</title>
        <authorList>
            <person name="Gordon J.L."/>
            <person name="Armisen D."/>
            <person name="Proux-Wera E."/>
            <person name="Oheigeartaigh S.S."/>
            <person name="Byrne K.P."/>
            <person name="Wolfe K.H."/>
        </authorList>
    </citation>
    <scope>NUCLEOTIDE SEQUENCE [LARGE SCALE GENOMIC DNA]</scope>
    <source>
        <strain evidence="13">ATCC 22294 / BCRC 22015 / CBS 2517 / CECT 1963 / NBRC 1671 / NRRL Y-8276</strain>
    </source>
</reference>
<evidence type="ECO:0000256" key="6">
    <source>
        <dbReference type="ARBA" id="ARBA00022892"/>
    </source>
</evidence>
<dbReference type="PANTHER" id="PTHR13050">
    <property type="entry name" value="USE1-LIKE PROTEIN"/>
    <property type="match status" value="1"/>
</dbReference>
<evidence type="ECO:0000256" key="10">
    <source>
        <dbReference type="SAM" id="MobiDB-lite"/>
    </source>
</evidence>
<dbReference type="FunCoup" id="H2ANC5">
    <property type="interactions" value="168"/>
</dbReference>
<feature type="compositionally biased region" description="Acidic residues" evidence="10">
    <location>
        <begin position="100"/>
        <end position="120"/>
    </location>
</feature>
<comment type="similarity">
    <text evidence="2">Belongs to the USE1 family.</text>
</comment>
<keyword evidence="9 11" id="KW-0472">Membrane</keyword>
<dbReference type="eggNOG" id="KOG2678">
    <property type="taxonomic scope" value="Eukaryota"/>
</dbReference>
<protein>
    <submittedName>
        <fullName evidence="12">Uncharacterized protein</fullName>
    </submittedName>
</protein>
<evidence type="ECO:0000256" key="1">
    <source>
        <dbReference type="ARBA" id="ARBA00004163"/>
    </source>
</evidence>
<dbReference type="OrthoDB" id="4008582at2759"/>